<dbReference type="SUPFAM" id="SSF53474">
    <property type="entry name" value="alpha/beta-Hydrolases"/>
    <property type="match status" value="1"/>
</dbReference>
<dbReference type="InterPro" id="IPR000073">
    <property type="entry name" value="AB_hydrolase_1"/>
</dbReference>
<organism evidence="2 3">
    <name type="scientific">Paracoccus benzoatiresistens</name>
    <dbReference type="NCBI Taxonomy" id="2997341"/>
    <lineage>
        <taxon>Bacteria</taxon>
        <taxon>Pseudomonadati</taxon>
        <taxon>Pseudomonadota</taxon>
        <taxon>Alphaproteobacteria</taxon>
        <taxon>Rhodobacterales</taxon>
        <taxon>Paracoccaceae</taxon>
        <taxon>Paracoccus</taxon>
    </lineage>
</organism>
<keyword evidence="3" id="KW-1185">Reference proteome</keyword>
<dbReference type="Gene3D" id="3.40.50.1820">
    <property type="entry name" value="alpha/beta hydrolase"/>
    <property type="match status" value="1"/>
</dbReference>
<evidence type="ECO:0000313" key="2">
    <source>
        <dbReference type="EMBL" id="MCZ0962227.1"/>
    </source>
</evidence>
<accession>A0ABT4J526</accession>
<name>A0ABT4J526_9RHOB</name>
<dbReference type="PRINTS" id="PR00111">
    <property type="entry name" value="ABHYDROLASE"/>
</dbReference>
<comment type="caution">
    <text evidence="2">The sequence shown here is derived from an EMBL/GenBank/DDBJ whole genome shotgun (WGS) entry which is preliminary data.</text>
</comment>
<dbReference type="Pfam" id="PF00561">
    <property type="entry name" value="Abhydrolase_1"/>
    <property type="match status" value="1"/>
</dbReference>
<keyword evidence="2" id="KW-0378">Hydrolase</keyword>
<dbReference type="RefSeq" id="WP_268942246.1">
    <property type="nucleotide sequence ID" value="NZ_JAPTYD010000013.1"/>
</dbReference>
<dbReference type="InterPro" id="IPR050471">
    <property type="entry name" value="AB_hydrolase"/>
</dbReference>
<dbReference type="Proteomes" id="UP001149822">
    <property type="component" value="Unassembled WGS sequence"/>
</dbReference>
<evidence type="ECO:0000313" key="3">
    <source>
        <dbReference type="Proteomes" id="UP001149822"/>
    </source>
</evidence>
<reference evidence="2" key="1">
    <citation type="submission" date="2022-12" db="EMBL/GenBank/DDBJ databases">
        <title>Paracoccus sp. EF6 isolated from a lake water.</title>
        <authorList>
            <person name="Liu H."/>
        </authorList>
    </citation>
    <scope>NUCLEOTIDE SEQUENCE</scope>
    <source>
        <strain evidence="2">EF6</strain>
    </source>
</reference>
<proteinExistence type="predicted"/>
<feature type="domain" description="AB hydrolase-1" evidence="1">
    <location>
        <begin position="22"/>
        <end position="164"/>
    </location>
</feature>
<evidence type="ECO:0000259" key="1">
    <source>
        <dbReference type="Pfam" id="PF00561"/>
    </source>
</evidence>
<dbReference type="PANTHER" id="PTHR43433">
    <property type="entry name" value="HYDROLASE, ALPHA/BETA FOLD FAMILY PROTEIN"/>
    <property type="match status" value="1"/>
</dbReference>
<dbReference type="PANTHER" id="PTHR43433:SF4">
    <property type="entry name" value="NON-HEME CHLOROPEROXIDASE-RELATED"/>
    <property type="match status" value="1"/>
</dbReference>
<dbReference type="GO" id="GO:0016787">
    <property type="term" value="F:hydrolase activity"/>
    <property type="evidence" value="ECO:0007669"/>
    <property type="project" value="UniProtKB-KW"/>
</dbReference>
<gene>
    <name evidence="2" type="ORF">OU682_11405</name>
</gene>
<dbReference type="InterPro" id="IPR000639">
    <property type="entry name" value="Epox_hydrolase-like"/>
</dbReference>
<dbReference type="PRINTS" id="PR00412">
    <property type="entry name" value="EPOXHYDRLASE"/>
</dbReference>
<sequence length="274" mass="29573">MPVITTSDGTKLHVKDWGHGRPVVLIHGWPLNADSWEYQSVALAEAGFRVISYDRRGFGRSDQPWDGYDYDTLADDLAAVIEGLGLKDVTLVGFSMGGGEVARYMTRHGGGVSQAVFVGSVVPGMLKSDSNPHGITRDLLEGIQAGLRKDRPTFLADFFKQFYGQGLVGGVSQEILDWTLGMAMMASPRATLECVTAFGTTDFSGDVPHINVPTLIIHGTSDKTVPIETTARRLAPMLPDARLIEYSGAPHGLTATHADRLVSDLLEFLRDAGS</sequence>
<dbReference type="InterPro" id="IPR029058">
    <property type="entry name" value="AB_hydrolase_fold"/>
</dbReference>
<protein>
    <submittedName>
        <fullName evidence="2">Alpha/beta hydrolase</fullName>
    </submittedName>
</protein>
<dbReference type="EMBL" id="JAPTYD010000013">
    <property type="protein sequence ID" value="MCZ0962227.1"/>
    <property type="molecule type" value="Genomic_DNA"/>
</dbReference>